<dbReference type="InterPro" id="IPR018181">
    <property type="entry name" value="Heat_shock_70_CS"/>
</dbReference>
<evidence type="ECO:0000256" key="3">
    <source>
        <dbReference type="ARBA" id="ARBA00022729"/>
    </source>
</evidence>
<evidence type="ECO:0000256" key="4">
    <source>
        <dbReference type="ARBA" id="ARBA00022741"/>
    </source>
</evidence>
<evidence type="ECO:0000256" key="5">
    <source>
        <dbReference type="ARBA" id="ARBA00022824"/>
    </source>
</evidence>
<dbReference type="InterPro" id="IPR013126">
    <property type="entry name" value="Hsp_70_fam"/>
</dbReference>
<dbReference type="GO" id="GO:0140662">
    <property type="term" value="F:ATP-dependent protein folding chaperone"/>
    <property type="evidence" value="ECO:0007669"/>
    <property type="project" value="InterPro"/>
</dbReference>
<organism evidence="9 10">
    <name type="scientific">Tetrahymena thermophila (strain SB210)</name>
    <dbReference type="NCBI Taxonomy" id="312017"/>
    <lineage>
        <taxon>Eukaryota</taxon>
        <taxon>Sar</taxon>
        <taxon>Alveolata</taxon>
        <taxon>Ciliophora</taxon>
        <taxon>Intramacronucleata</taxon>
        <taxon>Oligohymenophorea</taxon>
        <taxon>Hymenostomatida</taxon>
        <taxon>Tetrahymenina</taxon>
        <taxon>Tetrahymenidae</taxon>
        <taxon>Tetrahymena</taxon>
    </lineage>
</organism>
<dbReference type="Gene3D" id="2.60.34.10">
    <property type="entry name" value="Substrate Binding Domain Of DNAk, Chain A, domain 1"/>
    <property type="match status" value="1"/>
</dbReference>
<dbReference type="FunFam" id="3.90.640.10:FF:000153">
    <property type="entry name" value="Endoplasmic reticulum chaperone BiP"/>
    <property type="match status" value="1"/>
</dbReference>
<dbReference type="InterPro" id="IPR043129">
    <property type="entry name" value="ATPase_NBD"/>
</dbReference>
<dbReference type="Proteomes" id="UP000009168">
    <property type="component" value="Unassembled WGS sequence"/>
</dbReference>
<dbReference type="GeneID" id="24438560"/>
<keyword evidence="5" id="KW-0256">Endoplasmic reticulum</keyword>
<keyword evidence="10" id="KW-1185">Reference proteome</keyword>
<dbReference type="PROSITE" id="PS01036">
    <property type="entry name" value="HSP70_3"/>
    <property type="match status" value="1"/>
</dbReference>
<dbReference type="eggNOG" id="KOG0100">
    <property type="taxonomic scope" value="Eukaryota"/>
</dbReference>
<dbReference type="InParanoid" id="W7XEU7"/>
<feature type="chain" id="PRO_5004903703" evidence="8">
    <location>
        <begin position="21"/>
        <end position="654"/>
    </location>
</feature>
<sequence length="654" mass="75026">MNSKLLFLTIIILQFYFINSLDLKDNIIGIDFGNTYSSVAIVQEGQLIIIPNEYGNTETPSVVSFAEDKIFVGEQAIHQYQNNPSRSVQKIKKLIAQDQKDIVLQNSQDFLSQNITKNNTISEIIDKEGSEAHTTEEVTAKILSKMKQIAENFLGTEIKYAILSIPAYLSYSQKQSIVNAASIAGLEVQFVLNDYKAAIHSYDLEDQNDKNALVFHLGGATMEVSILNIDEGVIDNIASCSDINFGGEVFDQRVVEYFIKLILQKYGKDISIDQIALQKLRIEVEAAKKQLSSLLKSQIKIQNLVDGLDFSEELTREKFEEINTDLFQKVTNTIQEVLNQSGLNKIDIDNIILIGGSTYIPKIRKSIQEFFGKEPKVSIKPNEVVAIGLASKINSIYNRDNYLCSMCLYNSHISLGIEMDDGVMSILIPRDSYLPSQRTKKFIFNQDNQQQKLRLKFFQGERLLTKDNFFIDELELKIPQIQQGKIEVEITAQMICDGTVQVTAVEKSTNVMNSITFESIPIEFGTLDFEENINYEAMLFQFKDQITKENIQSKKSLKTYLNFVKSILDTEEQKHVYKISNCDKKIINQTIKEIQNWLTTNPEADKTEYELRKKNLENIFKPIFSKKQQNNEDLQYKLEYQRFLISEYDYNLYY</sequence>
<feature type="signal peptide" evidence="8">
    <location>
        <begin position="1"/>
        <end position="20"/>
    </location>
</feature>
<dbReference type="PRINTS" id="PR00301">
    <property type="entry name" value="HEATSHOCK70"/>
</dbReference>
<dbReference type="AlphaFoldDB" id="W7XEU7"/>
<name>W7XEU7_TETTS</name>
<dbReference type="Gene3D" id="1.20.1270.10">
    <property type="match status" value="1"/>
</dbReference>
<dbReference type="STRING" id="312017.W7XEU7"/>
<dbReference type="Gene3D" id="3.30.420.40">
    <property type="match status" value="2"/>
</dbReference>
<dbReference type="Gene3D" id="3.90.640.10">
    <property type="entry name" value="Actin, Chain A, domain 4"/>
    <property type="match status" value="1"/>
</dbReference>
<keyword evidence="3 8" id="KW-0732">Signal</keyword>
<dbReference type="InterPro" id="IPR029048">
    <property type="entry name" value="HSP70_C_sf"/>
</dbReference>
<dbReference type="GO" id="GO:0005524">
    <property type="term" value="F:ATP binding"/>
    <property type="evidence" value="ECO:0007669"/>
    <property type="project" value="UniProtKB-KW"/>
</dbReference>
<dbReference type="OrthoDB" id="434160at2759"/>
<dbReference type="GO" id="GO:0005788">
    <property type="term" value="C:endoplasmic reticulum lumen"/>
    <property type="evidence" value="ECO:0007669"/>
    <property type="project" value="UniProtKB-SubCell"/>
</dbReference>
<reference evidence="10" key="1">
    <citation type="journal article" date="2006" name="PLoS Biol.">
        <title>Macronuclear genome sequence of the ciliate Tetrahymena thermophila, a model eukaryote.</title>
        <authorList>
            <person name="Eisen J.A."/>
            <person name="Coyne R.S."/>
            <person name="Wu M."/>
            <person name="Wu D."/>
            <person name="Thiagarajan M."/>
            <person name="Wortman J.R."/>
            <person name="Badger J.H."/>
            <person name="Ren Q."/>
            <person name="Amedeo P."/>
            <person name="Jones K.M."/>
            <person name="Tallon L.J."/>
            <person name="Delcher A.L."/>
            <person name="Salzberg S.L."/>
            <person name="Silva J.C."/>
            <person name="Haas B.J."/>
            <person name="Majoros W.H."/>
            <person name="Farzad M."/>
            <person name="Carlton J.M."/>
            <person name="Smith R.K. Jr."/>
            <person name="Garg J."/>
            <person name="Pearlman R.E."/>
            <person name="Karrer K.M."/>
            <person name="Sun L."/>
            <person name="Manning G."/>
            <person name="Elde N.C."/>
            <person name="Turkewitz A.P."/>
            <person name="Asai D.J."/>
            <person name="Wilkes D.E."/>
            <person name="Wang Y."/>
            <person name="Cai H."/>
            <person name="Collins K."/>
            <person name="Stewart B.A."/>
            <person name="Lee S.R."/>
            <person name="Wilamowska K."/>
            <person name="Weinberg Z."/>
            <person name="Ruzzo W.L."/>
            <person name="Wloga D."/>
            <person name="Gaertig J."/>
            <person name="Frankel J."/>
            <person name="Tsao C.-C."/>
            <person name="Gorovsky M.A."/>
            <person name="Keeling P.J."/>
            <person name="Waller R.F."/>
            <person name="Patron N.J."/>
            <person name="Cherry J.M."/>
            <person name="Stover N.A."/>
            <person name="Krieger C.J."/>
            <person name="del Toro C."/>
            <person name="Ryder H.F."/>
            <person name="Williamson S.C."/>
            <person name="Barbeau R.A."/>
            <person name="Hamilton E.P."/>
            <person name="Orias E."/>
        </authorList>
    </citation>
    <scope>NUCLEOTIDE SEQUENCE [LARGE SCALE GENOMIC DNA]</scope>
    <source>
        <strain evidence="10">SB210</strain>
    </source>
</reference>
<gene>
    <name evidence="9" type="ORF">TTHERM_000351139</name>
</gene>
<evidence type="ECO:0000256" key="6">
    <source>
        <dbReference type="ARBA" id="ARBA00022840"/>
    </source>
</evidence>
<dbReference type="Pfam" id="PF00012">
    <property type="entry name" value="HSP70"/>
    <property type="match status" value="1"/>
</dbReference>
<accession>W7XEU7</accession>
<keyword evidence="4 7" id="KW-0547">Nucleotide-binding</keyword>
<evidence type="ECO:0000256" key="1">
    <source>
        <dbReference type="ARBA" id="ARBA00004319"/>
    </source>
</evidence>
<evidence type="ECO:0000313" key="10">
    <source>
        <dbReference type="Proteomes" id="UP000009168"/>
    </source>
</evidence>
<comment type="similarity">
    <text evidence="2 7">Belongs to the heat shock protein 70 family.</text>
</comment>
<dbReference type="SUPFAM" id="SSF100934">
    <property type="entry name" value="Heat shock protein 70kD (HSP70), C-terminal subdomain"/>
    <property type="match status" value="1"/>
</dbReference>
<evidence type="ECO:0000313" key="9">
    <source>
        <dbReference type="EMBL" id="EWS72481.1"/>
    </source>
</evidence>
<dbReference type="SUPFAM" id="SSF100920">
    <property type="entry name" value="Heat shock protein 70kD (HSP70), peptide-binding domain"/>
    <property type="match status" value="1"/>
</dbReference>
<proteinExistence type="inferred from homology"/>
<comment type="subcellular location">
    <subcellularLocation>
        <location evidence="1">Endoplasmic reticulum lumen</location>
    </subcellularLocation>
</comment>
<dbReference type="PANTHER" id="PTHR19375">
    <property type="entry name" value="HEAT SHOCK PROTEIN 70KDA"/>
    <property type="match status" value="1"/>
</dbReference>
<dbReference type="RefSeq" id="XP_012654978.1">
    <property type="nucleotide sequence ID" value="XM_012799524.1"/>
</dbReference>
<evidence type="ECO:0000256" key="2">
    <source>
        <dbReference type="ARBA" id="ARBA00007381"/>
    </source>
</evidence>
<dbReference type="KEGG" id="tet:TTHERM_000351139"/>
<keyword evidence="9" id="KW-0346">Stress response</keyword>
<dbReference type="EMBL" id="GG662523">
    <property type="protein sequence ID" value="EWS72481.1"/>
    <property type="molecule type" value="Genomic_DNA"/>
</dbReference>
<keyword evidence="6 7" id="KW-0067">ATP-binding</keyword>
<protein>
    <submittedName>
        <fullName evidence="9">Heat shock-binding protein 70, ER luminal protein</fullName>
    </submittedName>
</protein>
<dbReference type="SUPFAM" id="SSF53067">
    <property type="entry name" value="Actin-like ATPase domain"/>
    <property type="match status" value="2"/>
</dbReference>
<evidence type="ECO:0000256" key="8">
    <source>
        <dbReference type="SAM" id="SignalP"/>
    </source>
</evidence>
<evidence type="ECO:0000256" key="7">
    <source>
        <dbReference type="RuleBase" id="RU003322"/>
    </source>
</evidence>
<dbReference type="InterPro" id="IPR029047">
    <property type="entry name" value="HSP70_peptide-bd_sf"/>
</dbReference>